<name>A0ABQ8G6C2_9PEZI</name>
<keyword evidence="4" id="KW-1185">Reference proteome</keyword>
<evidence type="ECO:0000256" key="1">
    <source>
        <dbReference type="SAM" id="MobiDB-lite"/>
    </source>
</evidence>
<keyword evidence="2" id="KW-0732">Signal</keyword>
<dbReference type="EMBL" id="JAGTJR010000018">
    <property type="protein sequence ID" value="KAH7046027.1"/>
    <property type="molecule type" value="Genomic_DNA"/>
</dbReference>
<evidence type="ECO:0000313" key="3">
    <source>
        <dbReference type="EMBL" id="KAH7046027.1"/>
    </source>
</evidence>
<protein>
    <recommendedName>
        <fullName evidence="5">Secreted protein</fullName>
    </recommendedName>
</protein>
<reference evidence="3 4" key="1">
    <citation type="journal article" date="2021" name="Nat. Commun.">
        <title>Genetic determinants of endophytism in the Arabidopsis root mycobiome.</title>
        <authorList>
            <person name="Mesny F."/>
            <person name="Miyauchi S."/>
            <person name="Thiergart T."/>
            <person name="Pickel B."/>
            <person name="Atanasova L."/>
            <person name="Karlsson M."/>
            <person name="Huettel B."/>
            <person name="Barry K.W."/>
            <person name="Haridas S."/>
            <person name="Chen C."/>
            <person name="Bauer D."/>
            <person name="Andreopoulos W."/>
            <person name="Pangilinan J."/>
            <person name="LaButti K."/>
            <person name="Riley R."/>
            <person name="Lipzen A."/>
            <person name="Clum A."/>
            <person name="Drula E."/>
            <person name="Henrissat B."/>
            <person name="Kohler A."/>
            <person name="Grigoriev I.V."/>
            <person name="Martin F.M."/>
            <person name="Hacquard S."/>
        </authorList>
    </citation>
    <scope>NUCLEOTIDE SEQUENCE [LARGE SCALE GENOMIC DNA]</scope>
    <source>
        <strain evidence="3 4">MPI-SDFR-AT-0080</strain>
    </source>
</reference>
<accession>A0ABQ8G6C2</accession>
<feature type="region of interest" description="Disordered" evidence="1">
    <location>
        <begin position="82"/>
        <end position="102"/>
    </location>
</feature>
<evidence type="ECO:0000256" key="2">
    <source>
        <dbReference type="SAM" id="SignalP"/>
    </source>
</evidence>
<dbReference type="Proteomes" id="UP000774617">
    <property type="component" value="Unassembled WGS sequence"/>
</dbReference>
<evidence type="ECO:0008006" key="5">
    <source>
        <dbReference type="Google" id="ProtNLM"/>
    </source>
</evidence>
<feature type="chain" id="PRO_5045788888" description="Secreted protein" evidence="2">
    <location>
        <begin position="27"/>
        <end position="128"/>
    </location>
</feature>
<feature type="compositionally biased region" description="Pro residues" evidence="1">
    <location>
        <begin position="89"/>
        <end position="102"/>
    </location>
</feature>
<sequence>MTAKPKKLLTTSLTLHLVMHVKPVAAAPFPGCHLVVPLPVVHCPYCARPTGPTYLHNPHHHSTPDLLKLVNPAISSFVFSHRRELTDNRPPPGQDSPCTPNPHQPYILTINCRYPRTLADQRSPKALL</sequence>
<proteinExistence type="predicted"/>
<feature type="signal peptide" evidence="2">
    <location>
        <begin position="1"/>
        <end position="26"/>
    </location>
</feature>
<gene>
    <name evidence="3" type="ORF">B0J12DRAFT_149188</name>
</gene>
<comment type="caution">
    <text evidence="3">The sequence shown here is derived from an EMBL/GenBank/DDBJ whole genome shotgun (WGS) entry which is preliminary data.</text>
</comment>
<organism evidence="3 4">
    <name type="scientific">Macrophomina phaseolina</name>
    <dbReference type="NCBI Taxonomy" id="35725"/>
    <lineage>
        <taxon>Eukaryota</taxon>
        <taxon>Fungi</taxon>
        <taxon>Dikarya</taxon>
        <taxon>Ascomycota</taxon>
        <taxon>Pezizomycotina</taxon>
        <taxon>Dothideomycetes</taxon>
        <taxon>Dothideomycetes incertae sedis</taxon>
        <taxon>Botryosphaeriales</taxon>
        <taxon>Botryosphaeriaceae</taxon>
        <taxon>Macrophomina</taxon>
    </lineage>
</organism>
<evidence type="ECO:0000313" key="4">
    <source>
        <dbReference type="Proteomes" id="UP000774617"/>
    </source>
</evidence>